<reference evidence="1" key="1">
    <citation type="submission" date="2019-08" db="EMBL/GenBank/DDBJ databases">
        <authorList>
            <person name="Kucharzyk K."/>
            <person name="Murdoch R.W."/>
            <person name="Higgins S."/>
            <person name="Loffler F."/>
        </authorList>
    </citation>
    <scope>NUCLEOTIDE SEQUENCE</scope>
</reference>
<organism evidence="1">
    <name type="scientific">bioreactor metagenome</name>
    <dbReference type="NCBI Taxonomy" id="1076179"/>
    <lineage>
        <taxon>unclassified sequences</taxon>
        <taxon>metagenomes</taxon>
        <taxon>ecological metagenomes</taxon>
    </lineage>
</organism>
<dbReference type="EMBL" id="VSSQ01066385">
    <property type="protein sequence ID" value="MPN18940.1"/>
    <property type="molecule type" value="Genomic_DNA"/>
</dbReference>
<name>A0A645FZ71_9ZZZZ</name>
<protein>
    <submittedName>
        <fullName evidence="1">Uncharacterized protein</fullName>
    </submittedName>
</protein>
<proteinExistence type="predicted"/>
<dbReference type="AlphaFoldDB" id="A0A645FZ71"/>
<sequence length="84" mass="9288">MDAVEQFPRPHSEDSGIVFQMQSIQQGMVGIKNLAFIVENDNQFGKNVQYGTAFQFPFELFGFSLDQAGAFSLGRGKGTRPGRV</sequence>
<comment type="caution">
    <text evidence="1">The sequence shown here is derived from an EMBL/GenBank/DDBJ whole genome shotgun (WGS) entry which is preliminary data.</text>
</comment>
<evidence type="ECO:0000313" key="1">
    <source>
        <dbReference type="EMBL" id="MPN18940.1"/>
    </source>
</evidence>
<accession>A0A645FZ71</accession>
<gene>
    <name evidence="1" type="ORF">SDC9_166305</name>
</gene>